<dbReference type="Proteomes" id="UP001170667">
    <property type="component" value="Unassembled WGS sequence"/>
</dbReference>
<feature type="transmembrane region" description="Helical" evidence="2">
    <location>
        <begin position="9"/>
        <end position="26"/>
    </location>
</feature>
<evidence type="ECO:0000256" key="1">
    <source>
        <dbReference type="SAM" id="Coils"/>
    </source>
</evidence>
<dbReference type="RefSeq" id="WP_054598518.1">
    <property type="nucleotide sequence ID" value="NZ_JAOSIS010000022.1"/>
</dbReference>
<feature type="coiled-coil region" evidence="1">
    <location>
        <begin position="257"/>
        <end position="284"/>
    </location>
</feature>
<keyword evidence="2" id="KW-0812">Transmembrane</keyword>
<evidence type="ECO:0008006" key="5">
    <source>
        <dbReference type="Google" id="ProtNLM"/>
    </source>
</evidence>
<reference evidence="3 4" key="1">
    <citation type="journal article" date="2023" name="Int. J. Syst. Evol. Microbiol.">
        <title>The observation of taxonomic boundaries for the 16SrII and 16SrXXV phytoplasmas using genome-based delimitation.</title>
        <authorList>
            <person name="Rodrigues Jardim B."/>
            <person name="Tran-Nguyen L.T.T."/>
            <person name="Gambley C."/>
            <person name="Al-Sadi A.M."/>
            <person name="Al-Subhi A.M."/>
            <person name="Foissac X."/>
            <person name="Salar P."/>
            <person name="Cai H."/>
            <person name="Yang J.Y."/>
            <person name="Davis R."/>
            <person name="Jones L."/>
            <person name="Rodoni B."/>
            <person name="Constable F.E."/>
        </authorList>
    </citation>
    <scope>NUCLEOTIDE SEQUENCE [LARGE SCALE GENOMIC DNA]</scope>
    <source>
        <strain evidence="3">BAWM-TWN</strain>
    </source>
</reference>
<proteinExistence type="predicted"/>
<gene>
    <name evidence="3" type="ORF">OC710_02120</name>
</gene>
<evidence type="ECO:0000256" key="2">
    <source>
        <dbReference type="SAM" id="Phobius"/>
    </source>
</evidence>
<evidence type="ECO:0000313" key="4">
    <source>
        <dbReference type="Proteomes" id="UP001170667"/>
    </source>
</evidence>
<accession>A0ABT9CZQ7</accession>
<dbReference type="GeneID" id="93018651"/>
<dbReference type="EMBL" id="JAOSIS010000022">
    <property type="protein sequence ID" value="MDO8052812.1"/>
    <property type="molecule type" value="Genomic_DNA"/>
</dbReference>
<keyword evidence="4" id="KW-1185">Reference proteome</keyword>
<comment type="caution">
    <text evidence="3">The sequence shown here is derived from an EMBL/GenBank/DDBJ whole genome shotgun (WGS) entry which is preliminary data.</text>
</comment>
<protein>
    <recommendedName>
        <fullName evidence="5">Effector</fullName>
    </recommendedName>
</protein>
<keyword evidence="2" id="KW-1133">Transmembrane helix</keyword>
<keyword evidence="1" id="KW-0175">Coiled coil</keyword>
<evidence type="ECO:0000313" key="3">
    <source>
        <dbReference type="EMBL" id="MDO8052812.1"/>
    </source>
</evidence>
<keyword evidence="2" id="KW-0472">Membrane</keyword>
<organism evidence="3 4">
    <name type="scientific">'Vigna radiata' phytoplasma</name>
    <dbReference type="NCBI Taxonomy" id="1177238"/>
    <lineage>
        <taxon>Bacteria</taxon>
        <taxon>Bacillati</taxon>
        <taxon>Mycoplasmatota</taxon>
        <taxon>Mollicutes</taxon>
        <taxon>Acholeplasmatales</taxon>
        <taxon>Acholeplasmataceae</taxon>
        <taxon>Candidatus Phytoplasma</taxon>
        <taxon>16SrIX (Pigeon pea witches'-broom group)</taxon>
    </lineage>
</organism>
<name>A0ABT9CZQ7_9MOLU</name>
<sequence>MINLRKKHFLILSIILLAIIIIFIYIKKTKINNDYENDISFQEVSNSNLSEEINSKALESIQDFDVYPKDKNVYISENINNVNNNNIDFQEISNSNFANNMGFNLQLLDSNFIENIDLEMQSSIQGFNTLAENNHKTNINIDQWKKIKNYFLEFYCDDVFEISFLPTKDQVFIQNEKTKFNIKEKIKQKQDVIYKWQKLFNESQIKINNLQKKINSLPNPQIIENEFKQLTTSENNLKQRQLYKNNNIPNIHQQIQKYDIDKENEKLQSQITQIEEKKEYFYKEIKKEKENQKRFSKIIYEIKKNHYDEIRYNIQYIKNNFYIESV</sequence>